<name>A0AAV1UTP8_9STRA</name>
<feature type="region of interest" description="Disordered" evidence="1">
    <location>
        <begin position="1"/>
        <end position="27"/>
    </location>
</feature>
<feature type="region of interest" description="Disordered" evidence="1">
    <location>
        <begin position="91"/>
        <end position="112"/>
    </location>
</feature>
<feature type="compositionally biased region" description="Polar residues" evidence="1">
    <location>
        <begin position="13"/>
        <end position="27"/>
    </location>
</feature>
<dbReference type="Proteomes" id="UP001162060">
    <property type="component" value="Unassembled WGS sequence"/>
</dbReference>
<reference evidence="2" key="1">
    <citation type="submission" date="2024-01" db="EMBL/GenBank/DDBJ databases">
        <authorList>
            <person name="Webb A."/>
        </authorList>
    </citation>
    <scope>NUCLEOTIDE SEQUENCE</scope>
    <source>
        <strain evidence="2">Pm1</strain>
    </source>
</reference>
<evidence type="ECO:0000256" key="1">
    <source>
        <dbReference type="SAM" id="MobiDB-lite"/>
    </source>
</evidence>
<gene>
    <name evidence="2" type="ORF">PM001_LOCUS23000</name>
</gene>
<organism evidence="2 3">
    <name type="scientific">Peronospora matthiolae</name>
    <dbReference type="NCBI Taxonomy" id="2874970"/>
    <lineage>
        <taxon>Eukaryota</taxon>
        <taxon>Sar</taxon>
        <taxon>Stramenopiles</taxon>
        <taxon>Oomycota</taxon>
        <taxon>Peronosporomycetes</taxon>
        <taxon>Peronosporales</taxon>
        <taxon>Peronosporaceae</taxon>
        <taxon>Peronospora</taxon>
    </lineage>
</organism>
<comment type="caution">
    <text evidence="2">The sequence shown here is derived from an EMBL/GenBank/DDBJ whole genome shotgun (WGS) entry which is preliminary data.</text>
</comment>
<sequence>MRPKSDHLAMSPTGYTSRSLKSPSISVTTSQNAKLNLEAAPLDDKRLTASPRPPFNLLWSTCISSPFDGRVVQSSVSAASRPAVAHVSHASRHIAAKQPIHPTASTSFSRRA</sequence>
<protein>
    <submittedName>
        <fullName evidence="2">Uncharacterized protein</fullName>
    </submittedName>
</protein>
<evidence type="ECO:0000313" key="2">
    <source>
        <dbReference type="EMBL" id="CAK7937850.1"/>
    </source>
</evidence>
<proteinExistence type="predicted"/>
<evidence type="ECO:0000313" key="3">
    <source>
        <dbReference type="Proteomes" id="UP001162060"/>
    </source>
</evidence>
<dbReference type="EMBL" id="CAKLBY020000228">
    <property type="protein sequence ID" value="CAK7937850.1"/>
    <property type="molecule type" value="Genomic_DNA"/>
</dbReference>
<feature type="compositionally biased region" description="Polar residues" evidence="1">
    <location>
        <begin position="103"/>
        <end position="112"/>
    </location>
</feature>
<dbReference type="AlphaFoldDB" id="A0AAV1UTP8"/>
<accession>A0AAV1UTP8</accession>